<comment type="caution">
    <text evidence="1">The sequence shown here is derived from an EMBL/GenBank/DDBJ whole genome shotgun (WGS) entry which is preliminary data.</text>
</comment>
<organism evidence="1 2">
    <name type="scientific">Microbulbifer epialgicus</name>
    <dbReference type="NCBI Taxonomy" id="393907"/>
    <lineage>
        <taxon>Bacteria</taxon>
        <taxon>Pseudomonadati</taxon>
        <taxon>Pseudomonadota</taxon>
        <taxon>Gammaproteobacteria</taxon>
        <taxon>Cellvibrionales</taxon>
        <taxon>Microbulbiferaceae</taxon>
        <taxon>Microbulbifer</taxon>
    </lineage>
</organism>
<evidence type="ECO:0000313" key="2">
    <source>
        <dbReference type="Proteomes" id="UP001569428"/>
    </source>
</evidence>
<protein>
    <submittedName>
        <fullName evidence="1">Uncharacterized protein</fullName>
    </submittedName>
</protein>
<proteinExistence type="predicted"/>
<keyword evidence="2" id="KW-1185">Reference proteome</keyword>
<dbReference type="EMBL" id="JBGMEK010000031">
    <property type="protein sequence ID" value="MFA0812009.1"/>
    <property type="molecule type" value="Genomic_DNA"/>
</dbReference>
<gene>
    <name evidence="1" type="ORF">ACCI49_13895</name>
</gene>
<evidence type="ECO:0000313" key="1">
    <source>
        <dbReference type="EMBL" id="MFA0812009.1"/>
    </source>
</evidence>
<accession>A0ABV4P141</accession>
<dbReference type="Proteomes" id="UP001569428">
    <property type="component" value="Unassembled WGS sequence"/>
</dbReference>
<name>A0ABV4P141_9GAMM</name>
<dbReference type="RefSeq" id="WP_371839621.1">
    <property type="nucleotide sequence ID" value="NZ_JBGMEK010000031.1"/>
</dbReference>
<sequence length="257" mass="29565">MPNIQTATPQQELTLPSIKLPVNSNIVSLTPMQVDGFPSAICAAQDGSIWVSRLALNPANMKWSRIELPTDEPKEKEPETLRDLLEGFLPKPYRWIAKDFNGYWFAYLEVPRWLPRHGRWHGRSSFVRLNSDSVERLPEILKRRLSRTSLISLDRKLIDLNTLTESTPKPAPVKKTLREILGAHLFVGQKYIAKDDCDNWHKYKDLPTYRAKTGQWQGDWDFLCDDDEDAVVAKLPQSLRDKAPKDSLVSLDSEWEV</sequence>
<reference evidence="1 2" key="1">
    <citation type="submission" date="2024-08" db="EMBL/GenBank/DDBJ databases">
        <authorList>
            <person name="Ishaq N."/>
        </authorList>
    </citation>
    <scope>NUCLEOTIDE SEQUENCE [LARGE SCALE GENOMIC DNA]</scope>
    <source>
        <strain evidence="1 2">DSM 18651</strain>
    </source>
</reference>